<dbReference type="HOGENOM" id="CLU_000445_90_4_6"/>
<evidence type="ECO:0000256" key="4">
    <source>
        <dbReference type="PROSITE-ProRule" id="PRU00169"/>
    </source>
</evidence>
<accession>A0A0E2Z1N1</accession>
<dbReference type="SMART" id="SM00421">
    <property type="entry name" value="HTH_LUXR"/>
    <property type="match status" value="1"/>
</dbReference>
<feature type="domain" description="Response regulatory" evidence="6">
    <location>
        <begin position="1"/>
        <end position="121"/>
    </location>
</feature>
<dbReference type="InterPro" id="IPR011006">
    <property type="entry name" value="CheY-like_superfamily"/>
</dbReference>
<dbReference type="OrthoDB" id="9814495at2"/>
<dbReference type="AlphaFoldDB" id="A0A0E2Z1N1"/>
<dbReference type="Gene3D" id="3.40.50.2300">
    <property type="match status" value="1"/>
</dbReference>
<feature type="domain" description="HTH luxR-type" evidence="5">
    <location>
        <begin position="137"/>
        <end position="202"/>
    </location>
</feature>
<reference evidence="7 8" key="1">
    <citation type="submission" date="2014-07" db="EMBL/GenBank/DDBJ databases">
        <title>Comparative analysis of Nitrosococcus oceani genome inventories of strains from Pacific and Atlantic gyres.</title>
        <authorList>
            <person name="Lim C.K."/>
            <person name="Wang L."/>
            <person name="Sayavedra-Soto L.A."/>
            <person name="Klotz M.G."/>
        </authorList>
    </citation>
    <scope>NUCLEOTIDE SEQUENCE [LARGE SCALE GENOMIC DNA]</scope>
    <source>
        <strain evidence="7 8">C-27</strain>
    </source>
</reference>
<evidence type="ECO:0000256" key="1">
    <source>
        <dbReference type="ARBA" id="ARBA00023015"/>
    </source>
</evidence>
<comment type="caution">
    <text evidence="7">The sequence shown here is derived from an EMBL/GenBank/DDBJ whole genome shotgun (WGS) entry which is preliminary data.</text>
</comment>
<sequence length="232" mass="25673">MQLDKPAVFIVGVGEKSHYRLLNLFHCAELIVEDFETAEAFLDSDCWKKPGCVLLELSLPEADGLALQRQLHAANSRVPVIMLVDPDDIVNAVQALKQGAVDVLEKTVGEQAVLNSVFRAVSQAVFFWEKEKQIESARRRLSSLTLREKQILDLVLRGTLNKVIAYELEISMKTVEVHRHNMMEKLSAKNLVELINLVATAGGREIYCLQPRGAATLGSPIPLSILTPATSC</sequence>
<dbReference type="PROSITE" id="PS50110">
    <property type="entry name" value="RESPONSE_REGULATORY"/>
    <property type="match status" value="1"/>
</dbReference>
<organism evidence="7 8">
    <name type="scientific">Nitrosococcus oceani C-27</name>
    <dbReference type="NCBI Taxonomy" id="314279"/>
    <lineage>
        <taxon>Bacteria</taxon>
        <taxon>Pseudomonadati</taxon>
        <taxon>Pseudomonadota</taxon>
        <taxon>Gammaproteobacteria</taxon>
        <taxon>Chromatiales</taxon>
        <taxon>Chromatiaceae</taxon>
        <taxon>Nitrosococcus</taxon>
    </lineage>
</organism>
<evidence type="ECO:0000259" key="5">
    <source>
        <dbReference type="PROSITE" id="PS50043"/>
    </source>
</evidence>
<dbReference type="InterPro" id="IPR001789">
    <property type="entry name" value="Sig_transdc_resp-reg_receiver"/>
</dbReference>
<dbReference type="EMBL" id="JPGN01000053">
    <property type="protein sequence ID" value="KFI19434.1"/>
    <property type="molecule type" value="Genomic_DNA"/>
</dbReference>
<dbReference type="Gene3D" id="1.10.10.10">
    <property type="entry name" value="Winged helix-like DNA-binding domain superfamily/Winged helix DNA-binding domain"/>
    <property type="match status" value="1"/>
</dbReference>
<dbReference type="GO" id="GO:0000160">
    <property type="term" value="P:phosphorelay signal transduction system"/>
    <property type="evidence" value="ECO:0007669"/>
    <property type="project" value="InterPro"/>
</dbReference>
<gene>
    <name evidence="7" type="ORF">IB75_08645</name>
</gene>
<dbReference type="PANTHER" id="PTHR44688">
    <property type="entry name" value="DNA-BINDING TRANSCRIPTIONAL ACTIVATOR DEVR_DOSR"/>
    <property type="match status" value="1"/>
</dbReference>
<dbReference type="GO" id="GO:0006355">
    <property type="term" value="P:regulation of DNA-templated transcription"/>
    <property type="evidence" value="ECO:0007669"/>
    <property type="project" value="InterPro"/>
</dbReference>
<evidence type="ECO:0000256" key="2">
    <source>
        <dbReference type="ARBA" id="ARBA00023125"/>
    </source>
</evidence>
<dbReference type="PROSITE" id="PS00622">
    <property type="entry name" value="HTH_LUXR_1"/>
    <property type="match status" value="1"/>
</dbReference>
<evidence type="ECO:0000313" key="7">
    <source>
        <dbReference type="EMBL" id="KFI19434.1"/>
    </source>
</evidence>
<dbReference type="GO" id="GO:0003677">
    <property type="term" value="F:DNA binding"/>
    <property type="evidence" value="ECO:0007669"/>
    <property type="project" value="UniProtKB-KW"/>
</dbReference>
<dbReference type="SUPFAM" id="SSF52172">
    <property type="entry name" value="CheY-like"/>
    <property type="match status" value="1"/>
</dbReference>
<protein>
    <submittedName>
        <fullName evidence="7">LuxR family transcriptional regulator</fullName>
    </submittedName>
</protein>
<evidence type="ECO:0000313" key="8">
    <source>
        <dbReference type="Proteomes" id="UP000028839"/>
    </source>
</evidence>
<dbReference type="PRINTS" id="PR00038">
    <property type="entry name" value="HTHLUXR"/>
</dbReference>
<keyword evidence="2" id="KW-0238">DNA-binding</keyword>
<dbReference type="PANTHER" id="PTHR44688:SF16">
    <property type="entry name" value="DNA-BINDING TRANSCRIPTIONAL ACTIVATOR DEVR_DOSR"/>
    <property type="match status" value="1"/>
</dbReference>
<keyword evidence="1" id="KW-0805">Transcription regulation</keyword>
<evidence type="ECO:0000259" key="6">
    <source>
        <dbReference type="PROSITE" id="PS50110"/>
    </source>
</evidence>
<proteinExistence type="predicted"/>
<keyword evidence="3" id="KW-0804">Transcription</keyword>
<dbReference type="Pfam" id="PF00072">
    <property type="entry name" value="Response_reg"/>
    <property type="match status" value="1"/>
</dbReference>
<dbReference type="Pfam" id="PF00196">
    <property type="entry name" value="GerE"/>
    <property type="match status" value="1"/>
</dbReference>
<dbReference type="InterPro" id="IPR036388">
    <property type="entry name" value="WH-like_DNA-bd_sf"/>
</dbReference>
<dbReference type="PROSITE" id="PS50043">
    <property type="entry name" value="HTH_LUXR_2"/>
    <property type="match status" value="1"/>
</dbReference>
<comment type="caution">
    <text evidence="4">Lacks conserved residue(s) required for the propagation of feature annotation.</text>
</comment>
<name>A0A0E2Z1N1_9GAMM</name>
<dbReference type="Proteomes" id="UP000028839">
    <property type="component" value="Unassembled WGS sequence"/>
</dbReference>
<dbReference type="InterPro" id="IPR000792">
    <property type="entry name" value="Tscrpt_reg_LuxR_C"/>
</dbReference>
<dbReference type="CDD" id="cd06170">
    <property type="entry name" value="LuxR_C_like"/>
    <property type="match status" value="1"/>
</dbReference>
<evidence type="ECO:0000256" key="3">
    <source>
        <dbReference type="ARBA" id="ARBA00023163"/>
    </source>
</evidence>